<feature type="transmembrane region" description="Helical" evidence="1">
    <location>
        <begin position="173"/>
        <end position="191"/>
    </location>
</feature>
<dbReference type="EMBL" id="CP000237">
    <property type="protein sequence ID" value="ABD45682.1"/>
    <property type="molecule type" value="Genomic_DNA"/>
</dbReference>
<gene>
    <name evidence="2" type="ordered locus">NSE_0027</name>
</gene>
<keyword evidence="1" id="KW-0472">Membrane</keyword>
<evidence type="ECO:0000313" key="3">
    <source>
        <dbReference type="Proteomes" id="UP000001942"/>
    </source>
</evidence>
<evidence type="ECO:0000313" key="2">
    <source>
        <dbReference type="EMBL" id="ABD45682.1"/>
    </source>
</evidence>
<dbReference type="Proteomes" id="UP000001942">
    <property type="component" value="Chromosome"/>
</dbReference>
<accession>Q2GF26</accession>
<sequence length="264" mass="28235">MRTRRSSLEANQEAFLGEVRVASPSLAEFCRQNKNLLGLNDLHRLSTEEVIAQARSLVGCYDMVLECHCEVQALHEAIIQAEKKMKEVSKKEKEALLADLAKIEGSSGVLAQVSAKIEKATGIDISSGFSGLMKSLGAKIAPKGNDSDPTRTPSDIECLEKVMRAKSLSTPVTLVKAIVVAIVAPGGIPLVGAGLTMLPIVTMVWPAMVAWDVLKLPSNIAGSPFNSGNLNNVVKECEAGLNSGPKIAENMPRYGSRESKPRTL</sequence>
<dbReference type="STRING" id="222891.NSE_0027"/>
<dbReference type="HOGENOM" id="CLU_952567_0_0_5"/>
<name>Q2GF26_EHRS3</name>
<reference evidence="2 3" key="1">
    <citation type="journal article" date="2006" name="PLoS Genet.">
        <title>Comparative genomics of emerging human ehrlichiosis agents.</title>
        <authorList>
            <person name="Dunning Hotopp J.C."/>
            <person name="Lin M."/>
            <person name="Madupu R."/>
            <person name="Crabtree J."/>
            <person name="Angiuoli S.V."/>
            <person name="Eisen J.A."/>
            <person name="Seshadri R."/>
            <person name="Ren Q."/>
            <person name="Wu M."/>
            <person name="Utterback T.R."/>
            <person name="Smith S."/>
            <person name="Lewis M."/>
            <person name="Khouri H."/>
            <person name="Zhang C."/>
            <person name="Niu H."/>
            <person name="Lin Q."/>
            <person name="Ohashi N."/>
            <person name="Zhi N."/>
            <person name="Nelson W."/>
            <person name="Brinkac L.M."/>
            <person name="Dodson R.J."/>
            <person name="Rosovitz M.J."/>
            <person name="Sundaram J."/>
            <person name="Daugherty S.C."/>
            <person name="Davidsen T."/>
            <person name="Durkin A.S."/>
            <person name="Gwinn M."/>
            <person name="Haft D.H."/>
            <person name="Selengut J.D."/>
            <person name="Sullivan S.A."/>
            <person name="Zafar N."/>
            <person name="Zhou L."/>
            <person name="Benahmed F."/>
            <person name="Forberger H."/>
            <person name="Halpin R."/>
            <person name="Mulligan S."/>
            <person name="Robinson J."/>
            <person name="White O."/>
            <person name="Rikihisa Y."/>
            <person name="Tettelin H."/>
        </authorList>
    </citation>
    <scope>NUCLEOTIDE SEQUENCE [LARGE SCALE GENOMIC DNA]</scope>
    <source>
        <strain evidence="3">ATCC VR-367 / Miyayama</strain>
    </source>
</reference>
<organism evidence="2 3">
    <name type="scientific">Ehrlichia sennetsu (strain ATCC VR-367 / Miyayama)</name>
    <name type="common">Neorickettsia sennetsu</name>
    <dbReference type="NCBI Taxonomy" id="222891"/>
    <lineage>
        <taxon>Bacteria</taxon>
        <taxon>Pseudomonadati</taxon>
        <taxon>Pseudomonadota</taxon>
        <taxon>Alphaproteobacteria</taxon>
        <taxon>Rickettsiales</taxon>
        <taxon>Anaplasmataceae</taxon>
        <taxon>Ehrlichia</taxon>
    </lineage>
</organism>
<keyword evidence="1" id="KW-1133">Transmembrane helix</keyword>
<keyword evidence="3" id="KW-1185">Reference proteome</keyword>
<dbReference type="AlphaFoldDB" id="Q2GF26"/>
<evidence type="ECO:0000256" key="1">
    <source>
        <dbReference type="SAM" id="Phobius"/>
    </source>
</evidence>
<protein>
    <submittedName>
        <fullName evidence="2">Uncharacterized protein</fullName>
    </submittedName>
</protein>
<dbReference type="KEGG" id="nse:NSE_0027"/>
<keyword evidence="1" id="KW-0812">Transmembrane</keyword>
<proteinExistence type="predicted"/>